<feature type="domain" description="KIB1-4 beta-propeller" evidence="1">
    <location>
        <begin position="120"/>
        <end position="356"/>
    </location>
</feature>
<comment type="caution">
    <text evidence="2">The sequence shown here is derived from an EMBL/GenBank/DDBJ whole genome shotgun (WGS) entry which is preliminary data.</text>
</comment>
<keyword evidence="3" id="KW-1185">Reference proteome</keyword>
<dbReference type="InterPro" id="IPR005174">
    <property type="entry name" value="KIB1-4_b-propeller"/>
</dbReference>
<evidence type="ECO:0000259" key="1">
    <source>
        <dbReference type="Pfam" id="PF03478"/>
    </source>
</evidence>
<protein>
    <recommendedName>
        <fullName evidence="1">KIB1-4 beta-propeller domain-containing protein</fullName>
    </recommendedName>
</protein>
<sequence>MSTHPSVPPTMKIPSPDILECVFRVLRSYADFARSCAVSREWRAVGVSNTPRFPMLILTSTEAAFIGQYVKISPGCWLWRRSQIEFEPQTPPPSSPAFLRVFGKGVCVLDGDSFPTGGAIIGSFAGGWTALALDGRRGFCLFDVCSGHRIPLPDLIRTPVLNLDCSLDIKFAVMSAAPGSEGDLIGAVTSGAANVAFCRLGSKRWWPPTPRAMVCGAQLSHCRAMLPRDPVEDLICFRDAYYVLDGEERLIAYMETDDDGSEYEASSGSPRPPIMEMIRYEFQYTDVPNHAVLSRYLVEVAGKLMLIRHFADPLHFEFFELAQLGMSDGNIMIARWRRVPDLVGFAVFLRKGCSKCKPLGMSDRMLVHIADGSNWWFYP</sequence>
<dbReference type="Pfam" id="PF03478">
    <property type="entry name" value="Beta-prop_KIB1-4"/>
    <property type="match status" value="1"/>
</dbReference>
<dbReference type="Proteomes" id="UP001164776">
    <property type="component" value="Unassembled WGS sequence"/>
</dbReference>
<dbReference type="OrthoDB" id="581290at2759"/>
<dbReference type="PANTHER" id="PTHR33110:SF84">
    <property type="entry name" value="F-BOX DOMAIN-CONTAINING PROTEIN"/>
    <property type="match status" value="1"/>
</dbReference>
<organism evidence="2 3">
    <name type="scientific">Paspalum vaginatum</name>
    <name type="common">seashore paspalum</name>
    <dbReference type="NCBI Taxonomy" id="158149"/>
    <lineage>
        <taxon>Eukaryota</taxon>
        <taxon>Viridiplantae</taxon>
        <taxon>Streptophyta</taxon>
        <taxon>Embryophyta</taxon>
        <taxon>Tracheophyta</taxon>
        <taxon>Spermatophyta</taxon>
        <taxon>Magnoliopsida</taxon>
        <taxon>Liliopsida</taxon>
        <taxon>Poales</taxon>
        <taxon>Poaceae</taxon>
        <taxon>PACMAD clade</taxon>
        <taxon>Panicoideae</taxon>
        <taxon>Andropogonodae</taxon>
        <taxon>Paspaleae</taxon>
        <taxon>Paspalinae</taxon>
        <taxon>Paspalum</taxon>
    </lineage>
</organism>
<gene>
    <name evidence="2" type="ORF">BS78_K112000</name>
</gene>
<accession>A0A9W8CFN7</accession>
<evidence type="ECO:0000313" key="3">
    <source>
        <dbReference type="Proteomes" id="UP001164776"/>
    </source>
</evidence>
<dbReference type="AlphaFoldDB" id="A0A9W8CFN7"/>
<dbReference type="EMBL" id="MU629589">
    <property type="protein sequence ID" value="KAJ1256002.1"/>
    <property type="molecule type" value="Genomic_DNA"/>
</dbReference>
<evidence type="ECO:0000313" key="2">
    <source>
        <dbReference type="EMBL" id="KAJ1256002.1"/>
    </source>
</evidence>
<dbReference type="PANTHER" id="PTHR33110">
    <property type="entry name" value="F-BOX/KELCH-REPEAT PROTEIN-RELATED"/>
    <property type="match status" value="1"/>
</dbReference>
<reference evidence="2 3" key="1">
    <citation type="submission" date="2022-10" db="EMBL/GenBank/DDBJ databases">
        <title>WGS assembly of Paspalum vaginatum 540-79.</title>
        <authorList>
            <person name="Sun G."/>
            <person name="Wase N."/>
            <person name="Shu S."/>
            <person name="Jenkins J."/>
            <person name="Zhou B."/>
            <person name="Torres-Rodriguez J."/>
            <person name="Chen C."/>
            <person name="Sandor L."/>
            <person name="Plott C."/>
            <person name="Yoshinga Y."/>
            <person name="Daum C."/>
            <person name="Qi P."/>
            <person name="Barry K."/>
            <person name="Lipzen A."/>
            <person name="Berry L."/>
            <person name="Pedersen C."/>
            <person name="Gottilla T."/>
            <person name="Foltz A."/>
            <person name="Yu H."/>
            <person name="O'Malley R."/>
            <person name="Zhang C."/>
            <person name="Devos K."/>
            <person name="Sigmon B."/>
            <person name="Yu B."/>
            <person name="Obata T."/>
            <person name="Schmutz J."/>
            <person name="Schnable J."/>
        </authorList>
    </citation>
    <scope>NUCLEOTIDE SEQUENCE [LARGE SCALE GENOMIC DNA]</scope>
    <source>
        <strain evidence="3">cv. 540-79</strain>
    </source>
</reference>
<name>A0A9W8CFN7_9POAL</name>
<proteinExistence type="predicted"/>